<proteinExistence type="predicted"/>
<dbReference type="EMBL" id="CM010722">
    <property type="protein sequence ID" value="RZC73005.1"/>
    <property type="molecule type" value="Genomic_DNA"/>
</dbReference>
<name>A0A4Y7KMA6_PAPSO</name>
<accession>A0A4Y7KMA6</accession>
<evidence type="ECO:0000313" key="1">
    <source>
        <dbReference type="EMBL" id="RZC73005.1"/>
    </source>
</evidence>
<dbReference type="Proteomes" id="UP000316621">
    <property type="component" value="Chromosome 8"/>
</dbReference>
<organism evidence="1 2">
    <name type="scientific">Papaver somniferum</name>
    <name type="common">Opium poppy</name>
    <dbReference type="NCBI Taxonomy" id="3469"/>
    <lineage>
        <taxon>Eukaryota</taxon>
        <taxon>Viridiplantae</taxon>
        <taxon>Streptophyta</taxon>
        <taxon>Embryophyta</taxon>
        <taxon>Tracheophyta</taxon>
        <taxon>Spermatophyta</taxon>
        <taxon>Magnoliopsida</taxon>
        <taxon>Ranunculales</taxon>
        <taxon>Papaveraceae</taxon>
        <taxon>Papaveroideae</taxon>
        <taxon>Papaver</taxon>
    </lineage>
</organism>
<evidence type="ECO:0000313" key="2">
    <source>
        <dbReference type="Proteomes" id="UP000316621"/>
    </source>
</evidence>
<sequence length="76" mass="8630">MQDVDATFSKQAGLKMLMMPPLSEEAEFKEKIVYATMSTSFLQLLIKKPHPVKIPVGDRHVQKPEEVIVVFDSNIE</sequence>
<reference evidence="1 2" key="1">
    <citation type="journal article" date="2018" name="Science">
        <title>The opium poppy genome and morphinan production.</title>
        <authorList>
            <person name="Guo L."/>
            <person name="Winzer T."/>
            <person name="Yang X."/>
            <person name="Li Y."/>
            <person name="Ning Z."/>
            <person name="He Z."/>
            <person name="Teodor R."/>
            <person name="Lu Y."/>
            <person name="Bowser T.A."/>
            <person name="Graham I.A."/>
            <person name="Ye K."/>
        </authorList>
    </citation>
    <scope>NUCLEOTIDE SEQUENCE [LARGE SCALE GENOMIC DNA]</scope>
    <source>
        <strain evidence="2">cv. HN1</strain>
        <tissue evidence="1">Leaves</tissue>
    </source>
</reference>
<protein>
    <submittedName>
        <fullName evidence="1">Uncharacterized protein</fullName>
    </submittedName>
</protein>
<gene>
    <name evidence="1" type="ORF">C5167_048487</name>
</gene>
<dbReference type="Gramene" id="RZC73005">
    <property type="protein sequence ID" value="RZC73005"/>
    <property type="gene ID" value="C5167_048487"/>
</dbReference>
<keyword evidence="2" id="KW-1185">Reference proteome</keyword>
<dbReference type="AlphaFoldDB" id="A0A4Y7KMA6"/>